<name>A0A0V1JVL6_TRIPS</name>
<dbReference type="Proteomes" id="UP000054826">
    <property type="component" value="Unassembled WGS sequence"/>
</dbReference>
<evidence type="ECO:0000313" key="2">
    <source>
        <dbReference type="EMBL" id="KRZ39024.1"/>
    </source>
</evidence>
<protein>
    <submittedName>
        <fullName evidence="2">Uncharacterized protein</fullName>
    </submittedName>
</protein>
<reference evidence="2 3" key="1">
    <citation type="submission" date="2015-01" db="EMBL/GenBank/DDBJ databases">
        <title>Evolution of Trichinella species and genotypes.</title>
        <authorList>
            <person name="Korhonen P.K."/>
            <person name="Edoardo P."/>
            <person name="Giuseppe L.R."/>
            <person name="Gasser R.B."/>
        </authorList>
    </citation>
    <scope>NUCLEOTIDE SEQUENCE [LARGE SCALE GENOMIC DNA]</scope>
    <source>
        <strain evidence="2">ISS176</strain>
    </source>
</reference>
<gene>
    <name evidence="2" type="ORF">T4C_3058</name>
</gene>
<comment type="caution">
    <text evidence="2">The sequence shown here is derived from an EMBL/GenBank/DDBJ whole genome shotgun (WGS) entry which is preliminary data.</text>
</comment>
<feature type="region of interest" description="Disordered" evidence="1">
    <location>
        <begin position="33"/>
        <end position="80"/>
    </location>
</feature>
<evidence type="ECO:0000256" key="1">
    <source>
        <dbReference type="SAM" id="MobiDB-lite"/>
    </source>
</evidence>
<accession>A0A0V1JVL6</accession>
<proteinExistence type="predicted"/>
<evidence type="ECO:0000313" key="3">
    <source>
        <dbReference type="Proteomes" id="UP000054826"/>
    </source>
</evidence>
<dbReference type="AlphaFoldDB" id="A0A0V1JVL6"/>
<feature type="compositionally biased region" description="Basic and acidic residues" evidence="1">
    <location>
        <begin position="60"/>
        <end position="80"/>
    </location>
</feature>
<organism evidence="2 3">
    <name type="scientific">Trichinella pseudospiralis</name>
    <name type="common">Parasitic roundworm</name>
    <dbReference type="NCBI Taxonomy" id="6337"/>
    <lineage>
        <taxon>Eukaryota</taxon>
        <taxon>Metazoa</taxon>
        <taxon>Ecdysozoa</taxon>
        <taxon>Nematoda</taxon>
        <taxon>Enoplea</taxon>
        <taxon>Dorylaimia</taxon>
        <taxon>Trichinellida</taxon>
        <taxon>Trichinellidae</taxon>
        <taxon>Trichinella</taxon>
    </lineage>
</organism>
<dbReference type="EMBL" id="JYDV01000039">
    <property type="protein sequence ID" value="KRZ39024.1"/>
    <property type="molecule type" value="Genomic_DNA"/>
</dbReference>
<sequence>MQETFLPISGTFGKYPKMEVIRQARLAIVLFNKEYEEDEEEEEEEEERRDGGGNWLDKSANAERARERERANKVDLATKR</sequence>
<feature type="compositionally biased region" description="Acidic residues" evidence="1">
    <location>
        <begin position="35"/>
        <end position="47"/>
    </location>
</feature>